<protein>
    <submittedName>
        <fullName evidence="2">DUF2520 domain-containing protein</fullName>
    </submittedName>
</protein>
<evidence type="ECO:0000313" key="2">
    <source>
        <dbReference type="EMBL" id="HDY59867.1"/>
    </source>
</evidence>
<reference evidence="2" key="1">
    <citation type="journal article" date="2020" name="mSystems">
        <title>Genome- and Community-Level Interaction Insights into Carbon Utilization and Element Cycling Functions of Hydrothermarchaeota in Hydrothermal Sediment.</title>
        <authorList>
            <person name="Zhou Z."/>
            <person name="Liu Y."/>
            <person name="Xu W."/>
            <person name="Pan J."/>
            <person name="Luo Z.H."/>
            <person name="Li M."/>
        </authorList>
    </citation>
    <scope>NUCLEOTIDE SEQUENCE [LARGE SCALE GENOMIC DNA]</scope>
    <source>
        <strain evidence="2">SpSt-258</strain>
    </source>
</reference>
<accession>A0A7V1EIU4</accession>
<evidence type="ECO:0000259" key="1">
    <source>
        <dbReference type="Pfam" id="PF10728"/>
    </source>
</evidence>
<gene>
    <name evidence="2" type="ORF">ENP86_10030</name>
</gene>
<dbReference type="InterPro" id="IPR018931">
    <property type="entry name" value="DUF2520"/>
</dbReference>
<organism evidence="2">
    <name type="scientific">candidate division WOR-3 bacterium</name>
    <dbReference type="NCBI Taxonomy" id="2052148"/>
    <lineage>
        <taxon>Bacteria</taxon>
        <taxon>Bacteria division WOR-3</taxon>
    </lineage>
</organism>
<dbReference type="AlphaFoldDB" id="A0A7V1EIU4"/>
<dbReference type="InterPro" id="IPR037108">
    <property type="entry name" value="TM1727-like_C_sf"/>
</dbReference>
<dbReference type="Gene3D" id="1.10.1040.20">
    <property type="entry name" value="ProC-like, C-terminal domain"/>
    <property type="match status" value="1"/>
</dbReference>
<dbReference type="InterPro" id="IPR008927">
    <property type="entry name" value="6-PGluconate_DH-like_C_sf"/>
</dbReference>
<name>A0A7V1EIU4_UNCW3</name>
<comment type="caution">
    <text evidence="2">The sequence shown here is derived from an EMBL/GenBank/DDBJ whole genome shotgun (WGS) entry which is preliminary data.</text>
</comment>
<dbReference type="Pfam" id="PF10728">
    <property type="entry name" value="DUF2520"/>
    <property type="match status" value="1"/>
</dbReference>
<dbReference type="SUPFAM" id="SSF48179">
    <property type="entry name" value="6-phosphogluconate dehydrogenase C-terminal domain-like"/>
    <property type="match status" value="1"/>
</dbReference>
<feature type="domain" description="DUF2520" evidence="1">
    <location>
        <begin position="2"/>
        <end position="59"/>
    </location>
</feature>
<sequence length="77" mass="8936">MAIILPIMEQTIQNIKELGLEDALSAPIVRGDIETLKKHISLIKKDKKFLNVYRILSEYLIASALYQKRSKIKRILR</sequence>
<dbReference type="EMBL" id="DSKY01000022">
    <property type="protein sequence ID" value="HDY59867.1"/>
    <property type="molecule type" value="Genomic_DNA"/>
</dbReference>
<proteinExistence type="predicted"/>